<geneLocation type="plasmid" evidence="8">
    <name>p3</name>
</geneLocation>
<dbReference type="PANTHER" id="PTHR30468">
    <property type="entry name" value="ALPHA-KETOGLUTARATE-DEPENDENT SULFONATE DIOXYGENASE"/>
    <property type="match status" value="1"/>
</dbReference>
<dbReference type="EC" id="1.14.11.17" evidence="8"/>
<reference evidence="8 9" key="1">
    <citation type="submission" date="2018-09" db="EMBL/GenBank/DDBJ databases">
        <title>Whole genome based analysis of evolution and adaptive divergence in Indian and Brazilian strains of Azospirillum brasilense.</title>
        <authorList>
            <person name="Singh C."/>
            <person name="Tripathi A.K."/>
        </authorList>
    </citation>
    <scope>NUCLEOTIDE SEQUENCE [LARGE SCALE GENOMIC DNA]</scope>
    <source>
        <strain evidence="8 9">MTCC4036</strain>
        <plasmid evidence="8 9">p3</plasmid>
    </source>
</reference>
<dbReference type="GO" id="GO:0046872">
    <property type="term" value="F:metal ion binding"/>
    <property type="evidence" value="ECO:0007669"/>
    <property type="project" value="UniProtKB-KW"/>
</dbReference>
<comment type="cofactor">
    <cofactor evidence="1">
        <name>Fe(2+)</name>
        <dbReference type="ChEBI" id="CHEBI:29033"/>
    </cofactor>
</comment>
<evidence type="ECO:0000313" key="9">
    <source>
        <dbReference type="Proteomes" id="UP000298596"/>
    </source>
</evidence>
<dbReference type="EMBL" id="CP032333">
    <property type="protein sequence ID" value="QCO06170.1"/>
    <property type="molecule type" value="Genomic_DNA"/>
</dbReference>
<protein>
    <submittedName>
        <fullName evidence="8">Taurine dioxygenase</fullName>
        <ecNumber evidence="8">1.14.11.17</ecNumber>
    </submittedName>
</protein>
<keyword evidence="8" id="KW-0614">Plasmid</keyword>
<dbReference type="GO" id="GO:0006790">
    <property type="term" value="P:sulfur compound metabolic process"/>
    <property type="evidence" value="ECO:0007669"/>
    <property type="project" value="TreeGrafter"/>
</dbReference>
<keyword evidence="6" id="KW-0408">Iron</keyword>
<evidence type="ECO:0000256" key="1">
    <source>
        <dbReference type="ARBA" id="ARBA00001954"/>
    </source>
</evidence>
<dbReference type="FunFam" id="3.60.130.10:FF:000002">
    <property type="entry name" value="Alpha-ketoglutarate-dependent taurine dioxygenase"/>
    <property type="match status" value="1"/>
</dbReference>
<evidence type="ECO:0000259" key="7">
    <source>
        <dbReference type="Pfam" id="PF02668"/>
    </source>
</evidence>
<dbReference type="Gene3D" id="3.60.130.10">
    <property type="entry name" value="Clavaminate synthase-like"/>
    <property type="match status" value="1"/>
</dbReference>
<dbReference type="InterPro" id="IPR042098">
    <property type="entry name" value="TauD-like_sf"/>
</dbReference>
<organism evidence="8 9">
    <name type="scientific">Azospirillum brasilense</name>
    <dbReference type="NCBI Taxonomy" id="192"/>
    <lineage>
        <taxon>Bacteria</taxon>
        <taxon>Pseudomonadati</taxon>
        <taxon>Pseudomonadota</taxon>
        <taxon>Alphaproteobacteria</taxon>
        <taxon>Rhodospirillales</taxon>
        <taxon>Azospirillaceae</taxon>
        <taxon>Azospirillum</taxon>
    </lineage>
</organism>
<evidence type="ECO:0000256" key="6">
    <source>
        <dbReference type="ARBA" id="ARBA00023004"/>
    </source>
</evidence>
<dbReference type="InterPro" id="IPR051323">
    <property type="entry name" value="AtsK-like"/>
</dbReference>
<evidence type="ECO:0000256" key="2">
    <source>
        <dbReference type="ARBA" id="ARBA00005896"/>
    </source>
</evidence>
<dbReference type="SUPFAM" id="SSF51197">
    <property type="entry name" value="Clavaminate synthase-like"/>
    <property type="match status" value="1"/>
</dbReference>
<dbReference type="GO" id="GO:0000908">
    <property type="term" value="F:taurine dioxygenase activity"/>
    <property type="evidence" value="ECO:0007669"/>
    <property type="project" value="UniProtKB-EC"/>
</dbReference>
<gene>
    <name evidence="8" type="ORF">D3867_30010</name>
</gene>
<dbReference type="NCBIfam" id="NF007104">
    <property type="entry name" value="PRK09553.1"/>
    <property type="match status" value="1"/>
</dbReference>
<dbReference type="PANTHER" id="PTHR30468:SF1">
    <property type="entry name" value="ALPHA-KETOGLUTARATE-DEPENDENT SULFONATE DIOXYGENASE"/>
    <property type="match status" value="1"/>
</dbReference>
<proteinExistence type="inferred from homology"/>
<sequence length="285" mass="31717">MPDISLPSLSITPVSPAIGARVEGLDLTHPLSDAEAAALERALVTHQVLFFEKQPLTPAAQRAFAARFGSLHVHPVYPNVPEQPEIMVLDTGPHNVTDNDVWHTDVTCIETPPAIVALSGKRIPPNGGDTVWASNIAAYNGLSEPLRRLLDPLTALHDFTKSFPEWRHNGDPETHARWRAARDRHPPVTHPVVRVHPVSGAKALFVNENFTARIVGLSDRESAAILDLLFDHISRPEFTVRWRWKADDLVLWDNRSTQHYAVNDYLPHSRLMHRATVLGDRPVGP</sequence>
<name>A0A4D8QDD2_AZOBR</name>
<dbReference type="InterPro" id="IPR003819">
    <property type="entry name" value="TauD/TfdA-like"/>
</dbReference>
<dbReference type="AlphaFoldDB" id="A0A4D8QDD2"/>
<evidence type="ECO:0000256" key="3">
    <source>
        <dbReference type="ARBA" id="ARBA00022723"/>
    </source>
</evidence>
<comment type="similarity">
    <text evidence="2">Belongs to the TfdA dioxygenase family.</text>
</comment>
<evidence type="ECO:0000256" key="5">
    <source>
        <dbReference type="ARBA" id="ARBA00023002"/>
    </source>
</evidence>
<dbReference type="Proteomes" id="UP000298596">
    <property type="component" value="Plasmid p3"/>
</dbReference>
<evidence type="ECO:0000313" key="8">
    <source>
        <dbReference type="EMBL" id="QCO06170.1"/>
    </source>
</evidence>
<keyword evidence="4 8" id="KW-0223">Dioxygenase</keyword>
<dbReference type="GO" id="GO:0005737">
    <property type="term" value="C:cytoplasm"/>
    <property type="evidence" value="ECO:0007669"/>
    <property type="project" value="TreeGrafter"/>
</dbReference>
<keyword evidence="3" id="KW-0479">Metal-binding</keyword>
<keyword evidence="5 8" id="KW-0560">Oxidoreductase</keyword>
<accession>A0A4D8QDD2</accession>
<dbReference type="Pfam" id="PF02668">
    <property type="entry name" value="TauD"/>
    <property type="match status" value="1"/>
</dbReference>
<evidence type="ECO:0000256" key="4">
    <source>
        <dbReference type="ARBA" id="ARBA00022964"/>
    </source>
</evidence>
<feature type="domain" description="TauD/TfdA-like" evidence="7">
    <location>
        <begin position="11"/>
        <end position="276"/>
    </location>
</feature>